<feature type="chain" id="PRO_5009521818" evidence="1">
    <location>
        <begin position="26"/>
        <end position="217"/>
    </location>
</feature>
<evidence type="ECO:0000313" key="3">
    <source>
        <dbReference type="Proteomes" id="UP000179157"/>
    </source>
</evidence>
<reference evidence="2 3" key="1">
    <citation type="journal article" date="2016" name="Nat. Commun.">
        <title>Thousands of microbial genomes shed light on interconnected biogeochemical processes in an aquifer system.</title>
        <authorList>
            <person name="Anantharaman K."/>
            <person name="Brown C.T."/>
            <person name="Hug L.A."/>
            <person name="Sharon I."/>
            <person name="Castelle C.J."/>
            <person name="Probst A.J."/>
            <person name="Thomas B.C."/>
            <person name="Singh A."/>
            <person name="Wilkins M.J."/>
            <person name="Karaoz U."/>
            <person name="Brodie E.L."/>
            <person name="Williams K.H."/>
            <person name="Hubbard S.S."/>
            <person name="Banfield J.F."/>
        </authorList>
    </citation>
    <scope>NUCLEOTIDE SEQUENCE [LARGE SCALE GENOMIC DNA]</scope>
    <source>
        <strain evidence="3">RBG_16_55_9</strain>
    </source>
</reference>
<evidence type="ECO:0000256" key="1">
    <source>
        <dbReference type="SAM" id="SignalP"/>
    </source>
</evidence>
<comment type="caution">
    <text evidence="2">The sequence shown here is derived from an EMBL/GenBank/DDBJ whole genome shotgun (WGS) entry which is preliminary data.</text>
</comment>
<organism evidence="2 3">
    <name type="scientific">Fraserbacteria sp. (strain RBG_16_55_9)</name>
    <dbReference type="NCBI Taxonomy" id="1817864"/>
    <lineage>
        <taxon>Bacteria</taxon>
        <taxon>Candidatus Fraseribacteriota</taxon>
    </lineage>
</organism>
<name>A0A1F5UWW8_FRAXR</name>
<evidence type="ECO:0000313" key="2">
    <source>
        <dbReference type="EMBL" id="OGF55657.1"/>
    </source>
</evidence>
<accession>A0A1F5UWW8</accession>
<keyword evidence="1" id="KW-0732">Signal</keyword>
<dbReference type="AlphaFoldDB" id="A0A1F5UWW8"/>
<dbReference type="Proteomes" id="UP000179157">
    <property type="component" value="Unassembled WGS sequence"/>
</dbReference>
<feature type="signal peptide" evidence="1">
    <location>
        <begin position="1"/>
        <end position="25"/>
    </location>
</feature>
<proteinExistence type="predicted"/>
<gene>
    <name evidence="2" type="ORF">A2Z21_01505</name>
</gene>
<dbReference type="STRING" id="1817864.A2Z21_01505"/>
<dbReference type="EMBL" id="MFGX01000051">
    <property type="protein sequence ID" value="OGF55657.1"/>
    <property type="molecule type" value="Genomic_DNA"/>
</dbReference>
<sequence>MRRVLRFLLQVAMATFIALGSWALAQTGDYFQNYPGGFTRAAYQITSEELENPLTLTFQIEPEAGGQFTVTTTNRVTARRENLEAGVTSGVAQAQLIIQDEAVQALLENKRNLRPQASFILPGARFTSADRETIAGISVLCGMLTRSEKPAQRIFLAITEDSTLPFPPWIQQEEERSSGGMISSLRVCDSLAPLAQQSEKRYAILFQLELLDYERRE</sequence>
<protein>
    <submittedName>
        <fullName evidence="2">Uncharacterized protein</fullName>
    </submittedName>
</protein>